<dbReference type="EMBL" id="ACDS02000049">
    <property type="protein sequence ID" value="KMV75970.1"/>
    <property type="molecule type" value="Genomic_DNA"/>
</dbReference>
<accession>A0A0K9CN55</accession>
<gene>
    <name evidence="2" type="ORF">PSAG_04659</name>
</gene>
<evidence type="ECO:0000313" key="3">
    <source>
        <dbReference type="Proteomes" id="UP000004650"/>
    </source>
</evidence>
<keyword evidence="1" id="KW-0812">Transmembrane</keyword>
<feature type="non-terminal residue" evidence="2">
    <location>
        <position position="1"/>
    </location>
</feature>
<feature type="transmembrane region" description="Helical" evidence="1">
    <location>
        <begin position="70"/>
        <end position="90"/>
    </location>
</feature>
<comment type="caution">
    <text evidence="2">The sequence shown here is derived from an EMBL/GenBank/DDBJ whole genome shotgun (WGS) entry which is preliminary data.</text>
</comment>
<protein>
    <submittedName>
        <fullName evidence="2">Uncharacterized protein</fullName>
    </submittedName>
</protein>
<evidence type="ECO:0000256" key="1">
    <source>
        <dbReference type="SAM" id="Phobius"/>
    </source>
</evidence>
<proteinExistence type="predicted"/>
<evidence type="ECO:0000313" key="2">
    <source>
        <dbReference type="EMBL" id="KMV75970.1"/>
    </source>
</evidence>
<keyword evidence="1" id="KW-0472">Membrane</keyword>
<dbReference type="Proteomes" id="UP000004650">
    <property type="component" value="Unassembled WGS sequence"/>
</dbReference>
<organism evidence="2 3">
    <name type="scientific">Fusobacterium animalis D11</name>
    <dbReference type="NCBI Taxonomy" id="556264"/>
    <lineage>
        <taxon>Bacteria</taxon>
        <taxon>Fusobacteriati</taxon>
        <taxon>Fusobacteriota</taxon>
        <taxon>Fusobacteriia</taxon>
        <taxon>Fusobacteriales</taxon>
        <taxon>Fusobacteriaceae</taxon>
        <taxon>Fusobacterium</taxon>
    </lineage>
</organism>
<reference evidence="2 3" key="2">
    <citation type="submission" date="2013-10" db="EMBL/GenBank/DDBJ databases">
        <title>The Genome Sequence of Fusobacterium nucleatum subsp. animalis D11.</title>
        <authorList>
            <consortium name="The Broad Institute Genomics Platform"/>
            <person name="Earl A."/>
            <person name="Ward D."/>
            <person name="Feldgarden M."/>
            <person name="Gevers D."/>
            <person name="Kostic A."/>
            <person name="Garrett W."/>
            <person name="Young S.K."/>
            <person name="Zeng Q."/>
            <person name="Gargeya S."/>
            <person name="Fitzgerald M."/>
            <person name="Abouelleil A."/>
            <person name="Alvarado L."/>
            <person name="Berlin A.M."/>
            <person name="Chapman S.B."/>
            <person name="Gainer-Dewar J."/>
            <person name="Goldberg J."/>
            <person name="Gnerre S."/>
            <person name="Griggs A."/>
            <person name="Gujja S."/>
            <person name="Hansen M."/>
            <person name="Howarth C."/>
            <person name="Imamovic A."/>
            <person name="Ireland A."/>
            <person name="Larimer J."/>
            <person name="McCowan C."/>
            <person name="Murphy C."/>
            <person name="Pearson M."/>
            <person name="Poon T.W."/>
            <person name="Priest M."/>
            <person name="Roberts A."/>
            <person name="Saif S."/>
            <person name="Shea T."/>
            <person name="Sykes S."/>
            <person name="Wortman J."/>
            <person name="Nusbaum C."/>
            <person name="Birren B."/>
        </authorList>
    </citation>
    <scope>NUCLEOTIDE SEQUENCE [LARGE SCALE GENOMIC DNA]</scope>
    <source>
        <strain evidence="2 3">D11</strain>
    </source>
</reference>
<name>A0A0K9CN55_9FUSO</name>
<feature type="transmembrane region" description="Helical" evidence="1">
    <location>
        <begin position="110"/>
        <end position="129"/>
    </location>
</feature>
<sequence>KVDFSDIREYIFLIIIGFILLISLITIIKKIKLLKVFSNKSDNIIKTPEKEIYAYKFLNMYKKLVYRRMLVIFAPILFSFVIVLFLYIATSKMQNRNEEIVSLIYMGGKITFFITLLPCLVIFLIIYISSSQKIRMLQKVYDFASKEEVNHLDETESLTELHSPKPKYIFTRKFFINWDGSLNIFILEDIEKVEYKKYNYFFIYGIKLLIHLKNGKRKKNLLCWSR</sequence>
<keyword evidence="1" id="KW-1133">Transmembrane helix</keyword>
<dbReference type="AlphaFoldDB" id="A0A0K9CN55"/>
<feature type="transmembrane region" description="Helical" evidence="1">
    <location>
        <begin position="12"/>
        <end position="31"/>
    </location>
</feature>
<reference evidence="3" key="1">
    <citation type="submission" date="2009-02" db="EMBL/GenBank/DDBJ databases">
        <title>The Genome Sequence of Shigella sp. D9.</title>
        <authorList>
            <consortium name="The Broad Institute Genome Sequencing Platform"/>
            <person name="Ward D."/>
            <person name="Young S.K."/>
            <person name="Kodira C.D."/>
            <person name="Zeng Q."/>
            <person name="Koehrsen M."/>
            <person name="Alvarado L."/>
            <person name="Berlin A."/>
            <person name="Borenstein D."/>
            <person name="Chen Z."/>
            <person name="Engels R."/>
            <person name="Freedman E."/>
            <person name="Gellesch M."/>
            <person name="Goldberg J."/>
            <person name="Griggs A."/>
            <person name="Gujja S."/>
            <person name="Heiman D."/>
            <person name="Hepburn T."/>
            <person name="Howarth C."/>
            <person name="Jen D."/>
            <person name="Larson L."/>
            <person name="Lewis B."/>
            <person name="Mehta T."/>
            <person name="Park D."/>
            <person name="Pearson M."/>
            <person name="Roberts A."/>
            <person name="Saif S."/>
            <person name="Shea T."/>
            <person name="Shenoy N."/>
            <person name="Sisk P."/>
            <person name="Stolte C."/>
            <person name="Sykes S."/>
            <person name="Walk T."/>
            <person name="White J."/>
            <person name="Yandava C."/>
            <person name="Allen-Vercoe E."/>
            <person name="Strauss J."/>
            <person name="Sibley C."/>
            <person name="White A."/>
            <person name="Ambrose C."/>
            <person name="Lander E."/>
            <person name="Nusbaum C."/>
            <person name="Galagan J."/>
            <person name="Birren B."/>
        </authorList>
    </citation>
    <scope>NUCLEOTIDE SEQUENCE [LARGE SCALE GENOMIC DNA]</scope>
    <source>
        <strain evidence="3">D11</strain>
    </source>
</reference>